<name>A0ABN7VHV9_GIGMA</name>
<protein>
    <submittedName>
        <fullName evidence="2">38871_t:CDS:1</fullName>
    </submittedName>
</protein>
<accession>A0ABN7VHV9</accession>
<dbReference type="EMBL" id="CAJVQB010015286">
    <property type="protein sequence ID" value="CAG8773657.1"/>
    <property type="molecule type" value="Genomic_DNA"/>
</dbReference>
<feature type="non-terminal residue" evidence="2">
    <location>
        <position position="330"/>
    </location>
</feature>
<feature type="compositionally biased region" description="Low complexity" evidence="1">
    <location>
        <begin position="144"/>
        <end position="155"/>
    </location>
</feature>
<evidence type="ECO:0000313" key="2">
    <source>
        <dbReference type="EMBL" id="CAG8773657.1"/>
    </source>
</evidence>
<dbReference type="Proteomes" id="UP000789901">
    <property type="component" value="Unassembled WGS sequence"/>
</dbReference>
<organism evidence="2 3">
    <name type="scientific">Gigaspora margarita</name>
    <dbReference type="NCBI Taxonomy" id="4874"/>
    <lineage>
        <taxon>Eukaryota</taxon>
        <taxon>Fungi</taxon>
        <taxon>Fungi incertae sedis</taxon>
        <taxon>Mucoromycota</taxon>
        <taxon>Glomeromycotina</taxon>
        <taxon>Glomeromycetes</taxon>
        <taxon>Diversisporales</taxon>
        <taxon>Gigasporaceae</taxon>
        <taxon>Gigaspora</taxon>
    </lineage>
</organism>
<keyword evidence="3" id="KW-1185">Reference proteome</keyword>
<feature type="region of interest" description="Disordered" evidence="1">
    <location>
        <begin position="140"/>
        <end position="183"/>
    </location>
</feature>
<comment type="caution">
    <text evidence="2">The sequence shown here is derived from an EMBL/GenBank/DDBJ whole genome shotgun (WGS) entry which is preliminary data.</text>
</comment>
<gene>
    <name evidence="2" type="ORF">GMARGA_LOCUS18821</name>
</gene>
<sequence length="330" mass="37579">MPKEFEQLKQLPNPIPGEDLHYKLFEKLYGTLTTEEHRPFLKNSKLITSKTSKKIIKKLKHTMPFCPSAARAKNVGITVFCVECEKSQLLFSLKKLTNKNREKLKRFLNTILYTCGMSFHNTCDLSLAIATEQADTQIINSDATNNSSKNITNSNDMDDDNIEPDGQNHDGQNNDNQNNDDQTEKFGELAESDYSDEDEEINIDNPIRMLFEQVFVNDLWTCALPIENPYYSVGIYPDICYNCGGAEDLKATKGELPLCVRCNGIITPKKRLKWKQVTHLSKEFIIMEESSNSSFINLETTNNIEVELVTSEIGETTDIDQNDKQDLQIL</sequence>
<evidence type="ECO:0000256" key="1">
    <source>
        <dbReference type="SAM" id="MobiDB-lite"/>
    </source>
</evidence>
<reference evidence="2 3" key="1">
    <citation type="submission" date="2021-06" db="EMBL/GenBank/DDBJ databases">
        <authorList>
            <person name="Kallberg Y."/>
            <person name="Tangrot J."/>
            <person name="Rosling A."/>
        </authorList>
    </citation>
    <scope>NUCLEOTIDE SEQUENCE [LARGE SCALE GENOMIC DNA]</scope>
    <source>
        <strain evidence="2 3">120-4 pot B 10/14</strain>
    </source>
</reference>
<feature type="compositionally biased region" description="Low complexity" evidence="1">
    <location>
        <begin position="169"/>
        <end position="180"/>
    </location>
</feature>
<proteinExistence type="predicted"/>
<evidence type="ECO:0000313" key="3">
    <source>
        <dbReference type="Proteomes" id="UP000789901"/>
    </source>
</evidence>